<feature type="domain" description="SPX" evidence="6">
    <location>
        <begin position="1"/>
        <end position="230"/>
    </location>
</feature>
<dbReference type="GO" id="GO:0047389">
    <property type="term" value="F:glycerophosphocholine phosphodiesterase activity"/>
    <property type="evidence" value="ECO:0007669"/>
    <property type="project" value="TreeGrafter"/>
</dbReference>
<dbReference type="PANTHER" id="PTHR22958:SF1">
    <property type="entry name" value="GLYCEROPHOSPHOCHOLINE PHOSPHODIESTERASE GPCPD1"/>
    <property type="match status" value="1"/>
</dbReference>
<dbReference type="InterPro" id="IPR051578">
    <property type="entry name" value="GDPD"/>
</dbReference>
<dbReference type="Pfam" id="PF03009">
    <property type="entry name" value="GDPD"/>
    <property type="match status" value="2"/>
</dbReference>
<feature type="region of interest" description="Disordered" evidence="5">
    <location>
        <begin position="684"/>
        <end position="707"/>
    </location>
</feature>
<dbReference type="EMBL" id="JAAAJB010000033">
    <property type="protein sequence ID" value="KAG0269146.1"/>
    <property type="molecule type" value="Genomic_DNA"/>
</dbReference>
<keyword evidence="3 4" id="KW-0040">ANK repeat</keyword>
<keyword evidence="2" id="KW-0378">Hydrolase</keyword>
<dbReference type="OrthoDB" id="197419at2759"/>
<dbReference type="SUPFAM" id="SSF51695">
    <property type="entry name" value="PLC-like phosphodiesterases"/>
    <property type="match status" value="1"/>
</dbReference>
<feature type="domain" description="GP-PDE" evidence="7">
    <location>
        <begin position="951"/>
        <end position="1329"/>
    </location>
</feature>
<dbReference type="SMART" id="SM00248">
    <property type="entry name" value="ANK"/>
    <property type="match status" value="6"/>
</dbReference>
<dbReference type="PROSITE" id="PS50297">
    <property type="entry name" value="ANK_REP_REGION"/>
    <property type="match status" value="4"/>
</dbReference>
<dbReference type="PROSITE" id="PS51704">
    <property type="entry name" value="GP_PDE"/>
    <property type="match status" value="1"/>
</dbReference>
<evidence type="ECO:0000256" key="2">
    <source>
        <dbReference type="ARBA" id="ARBA00022801"/>
    </source>
</evidence>
<dbReference type="PROSITE" id="PS51382">
    <property type="entry name" value="SPX"/>
    <property type="match status" value="1"/>
</dbReference>
<dbReference type="InterPro" id="IPR004331">
    <property type="entry name" value="SPX_dom"/>
</dbReference>
<dbReference type="InterPro" id="IPR036770">
    <property type="entry name" value="Ankyrin_rpt-contain_sf"/>
</dbReference>
<dbReference type="PANTHER" id="PTHR22958">
    <property type="entry name" value="GLYCEROPHOSPHORYL DIESTER PHOSPHODIESTERASE"/>
    <property type="match status" value="1"/>
</dbReference>
<evidence type="ECO:0000259" key="7">
    <source>
        <dbReference type="PROSITE" id="PS51704"/>
    </source>
</evidence>
<name>A0A9P6UBE8_9FUNG</name>
<gene>
    <name evidence="8" type="primary">GDE1</name>
    <name evidence="8" type="ORF">DFQ27_004719</name>
</gene>
<dbReference type="Pfam" id="PF25329">
    <property type="entry name" value="C2_GDE1"/>
    <property type="match status" value="1"/>
</dbReference>
<dbReference type="InterPro" id="IPR017946">
    <property type="entry name" value="PLC-like_Pdiesterase_TIM-brl"/>
</dbReference>
<protein>
    <submittedName>
        <fullName evidence="8">Glycerophosphocholine phosphodiesterase</fullName>
    </submittedName>
</protein>
<feature type="repeat" description="ANK" evidence="4">
    <location>
        <begin position="548"/>
        <end position="580"/>
    </location>
</feature>
<feature type="compositionally biased region" description="Low complexity" evidence="5">
    <location>
        <begin position="739"/>
        <end position="759"/>
    </location>
</feature>
<dbReference type="InterPro" id="IPR057506">
    <property type="entry name" value="C2_GPCPD1"/>
</dbReference>
<feature type="region of interest" description="Disordered" evidence="5">
    <location>
        <begin position="1074"/>
        <end position="1109"/>
    </location>
</feature>
<dbReference type="Gene3D" id="1.25.40.20">
    <property type="entry name" value="Ankyrin repeat-containing domain"/>
    <property type="match status" value="2"/>
</dbReference>
<feature type="region of interest" description="Disordered" evidence="5">
    <location>
        <begin position="1031"/>
        <end position="1062"/>
    </location>
</feature>
<dbReference type="Proteomes" id="UP000807716">
    <property type="component" value="Unassembled WGS sequence"/>
</dbReference>
<feature type="compositionally biased region" description="Low complexity" evidence="5">
    <location>
        <begin position="1044"/>
        <end position="1058"/>
    </location>
</feature>
<dbReference type="Pfam" id="PF03105">
    <property type="entry name" value="SPX"/>
    <property type="match status" value="2"/>
</dbReference>
<feature type="repeat" description="ANK" evidence="4">
    <location>
        <begin position="615"/>
        <end position="647"/>
    </location>
</feature>
<feature type="repeat" description="ANK" evidence="4">
    <location>
        <begin position="581"/>
        <end position="613"/>
    </location>
</feature>
<evidence type="ECO:0000256" key="3">
    <source>
        <dbReference type="ARBA" id="ARBA00023043"/>
    </source>
</evidence>
<comment type="caution">
    <text evidence="8">The sequence shown here is derived from an EMBL/GenBank/DDBJ whole genome shotgun (WGS) entry which is preliminary data.</text>
</comment>
<feature type="region of interest" description="Disordered" evidence="5">
    <location>
        <begin position="724"/>
        <end position="764"/>
    </location>
</feature>
<dbReference type="Pfam" id="PF12796">
    <property type="entry name" value="Ank_2"/>
    <property type="match status" value="2"/>
</dbReference>
<evidence type="ECO:0000256" key="4">
    <source>
        <dbReference type="PROSITE-ProRule" id="PRU00023"/>
    </source>
</evidence>
<dbReference type="Gene3D" id="3.20.20.190">
    <property type="entry name" value="Phosphatidylinositol (PI) phosphodiesterase"/>
    <property type="match status" value="1"/>
</dbReference>
<dbReference type="InterPro" id="IPR030395">
    <property type="entry name" value="GP_PDE_dom"/>
</dbReference>
<dbReference type="GO" id="GO:0046475">
    <property type="term" value="P:glycerophospholipid catabolic process"/>
    <property type="evidence" value="ECO:0007669"/>
    <property type="project" value="TreeGrafter"/>
</dbReference>
<keyword evidence="9" id="KW-1185">Reference proteome</keyword>
<evidence type="ECO:0000259" key="6">
    <source>
        <dbReference type="PROSITE" id="PS51382"/>
    </source>
</evidence>
<feature type="repeat" description="ANK" evidence="4">
    <location>
        <begin position="480"/>
        <end position="504"/>
    </location>
</feature>
<feature type="compositionally biased region" description="Polar residues" evidence="5">
    <location>
        <begin position="724"/>
        <end position="737"/>
    </location>
</feature>
<feature type="compositionally biased region" description="Low complexity" evidence="5">
    <location>
        <begin position="1077"/>
        <end position="1088"/>
    </location>
</feature>
<dbReference type="SUPFAM" id="SSF48403">
    <property type="entry name" value="Ankyrin repeat"/>
    <property type="match status" value="1"/>
</dbReference>
<dbReference type="PROSITE" id="PS50088">
    <property type="entry name" value="ANK_REPEAT"/>
    <property type="match status" value="4"/>
</dbReference>
<evidence type="ECO:0000256" key="5">
    <source>
        <dbReference type="SAM" id="MobiDB-lite"/>
    </source>
</evidence>
<reference evidence="8" key="1">
    <citation type="journal article" date="2020" name="Fungal Divers.">
        <title>Resolving the Mortierellaceae phylogeny through synthesis of multi-gene phylogenetics and phylogenomics.</title>
        <authorList>
            <person name="Vandepol N."/>
            <person name="Liber J."/>
            <person name="Desiro A."/>
            <person name="Na H."/>
            <person name="Kennedy M."/>
            <person name="Barry K."/>
            <person name="Grigoriev I.V."/>
            <person name="Miller A.N."/>
            <person name="O'Donnell K."/>
            <person name="Stajich J.E."/>
            <person name="Bonito G."/>
        </authorList>
    </citation>
    <scope>NUCLEOTIDE SEQUENCE</scope>
    <source>
        <strain evidence="8">BC1065</strain>
    </source>
</reference>
<keyword evidence="1" id="KW-0677">Repeat</keyword>
<accession>A0A9P6UBE8</accession>
<evidence type="ECO:0000313" key="9">
    <source>
        <dbReference type="Proteomes" id="UP000807716"/>
    </source>
</evidence>
<dbReference type="InterPro" id="IPR002110">
    <property type="entry name" value="Ankyrin_rpt"/>
</dbReference>
<feature type="compositionally biased region" description="Polar residues" evidence="5">
    <location>
        <begin position="685"/>
        <end position="707"/>
    </location>
</feature>
<evidence type="ECO:0000256" key="1">
    <source>
        <dbReference type="ARBA" id="ARBA00022737"/>
    </source>
</evidence>
<organism evidence="8 9">
    <name type="scientific">Actinomortierella ambigua</name>
    <dbReference type="NCBI Taxonomy" id="1343610"/>
    <lineage>
        <taxon>Eukaryota</taxon>
        <taxon>Fungi</taxon>
        <taxon>Fungi incertae sedis</taxon>
        <taxon>Mucoromycota</taxon>
        <taxon>Mortierellomycotina</taxon>
        <taxon>Mortierellomycetes</taxon>
        <taxon>Mortierellales</taxon>
        <taxon>Mortierellaceae</taxon>
        <taxon>Actinomortierella</taxon>
    </lineage>
</organism>
<evidence type="ECO:0000313" key="8">
    <source>
        <dbReference type="EMBL" id="KAG0269146.1"/>
    </source>
</evidence>
<sequence length="1333" mass="145716">MKFGKTLDRNQIPEWSRHYLSYKGLKKEIKSSVEALASGESTHADIVTGFLFHLDREVEKVNGFFVYKRAELERRLRILSEKARKVADINSMALSGLRITDGSTPPAVAALGSPAAANSPALSIVTSKYALAAASTNKNPAAVATAAPTAPATALPGVVATGSAATPLVPPSPFISDPEADAECLKAIVDTKEMISKLTWFAEMNRRAIEKILKKFDKNVSTVCKDDYLATKANLQPFVLDSRLHDLTFKTNILYNEVSAVVSDLPPPALRNRSSRLEARMGLTDDEITQALTAIDQDDADTLRYIIDTKINSSTIFKNSLDQAQKGQVGHLPKSFFRRACQRLSFKCVALLMMFGAGRLIVNINEQTILHKLAIEGGQLALTQDNMDMLSEATPLASEEEAASKHDDPTLIEFILRELSSTTYTDSVCTLKSTADISGRRPLHYAAMYGFPRIAMALLKDLQSSGEFVDFSSPYWLDSDGFSPVIYAVTRGHAEVLDVLINQGRISDVDTITSVGGTLTPMPKVLPSTPMMVLNPLAGSEFNIHAAYTYTPLSIACRLGYTDVVKLLIHHRARLDTQDEDGESCLIVAAKNGHVECVKLLIEGGADLEQQERYYGWTALHMAAIENHPETVRILLSAGANPNVYDFSSWTPHEHAVFAANNACAALLRPVTLSLDERQRLSKDTLATSSQSITTAADGDSSPTESVNKSAFTVVPVSPQVLTPMSTAATNGSTPRLTSAPSPSNSSGRSSPPIGSRPSVKASKTTVQRAYGHKYLVDESLIVVTLGSNDIRNTVEPIELHLSGTENHFLTASTAYSLEIRAENTTAGEKAIVDLPIKDSWHEPIAFYTRNPEETILHFSVYPTFAGGPMHKMVGRGTALLSSLDNLRRDNRSQHPHMTPLHGMNMTVPIFSTENMQIIGRVRVELTVVRPFKHENLNVGSKHTYWKSLTTTVIGHRGLGMNRRVPNLQVGENTLLSFVTASSLGAEYVEFDVQMTKDMVPVLYHDWTVTETGLDIPVSAMTVDQFQKLSKTNRGHDGKGGTHPSPSRPGSPRSDSSGAHTPSVFAADNMRLQAPGRPSLSRSPSSTSETDNMSNGMLSKESSPHSTRLIRSNSLSAIRKHELQCKAQPRAIDLSSKMKGNSAETIQAPFATLKDTFETVPAHTGFNIEVKYPMLDEAEEANIPLYCHEMNLFVDRILQEVYDHDKTHPDRKIIFSSFHPDICLLLNLKQPNYPVFFLTDGGTSVMADRRCNSLQEAVRFATSIDLLGIVTASQPIIEAPNLVKGIKQTGLLVFTYGSDNNEIENAKLQRRHGVDAVIVDCVLAVRKGLATED</sequence>
<proteinExistence type="predicted"/>
<feature type="compositionally biased region" description="Polar residues" evidence="5">
    <location>
        <begin position="1089"/>
        <end position="1109"/>
    </location>
</feature>